<dbReference type="InterPro" id="IPR043502">
    <property type="entry name" value="DNA/RNA_pol_sf"/>
</dbReference>
<dbReference type="Gene3D" id="3.30.70.270">
    <property type="match status" value="1"/>
</dbReference>
<dbReference type="InterPro" id="IPR036397">
    <property type="entry name" value="RNaseH_sf"/>
</dbReference>
<dbReference type="InterPro" id="IPR053134">
    <property type="entry name" value="RNA-dir_DNA_polymerase"/>
</dbReference>
<reference evidence="1" key="1">
    <citation type="submission" date="2023-03" db="EMBL/GenBank/DDBJ databases">
        <title>Chromosome-scale reference genome and RAD-based genetic map of yellow starthistle (Centaurea solstitialis) reveal putative structural variation and QTLs associated with invader traits.</title>
        <authorList>
            <person name="Reatini B."/>
            <person name="Cang F.A."/>
            <person name="Jiang Q."/>
            <person name="Mckibben M.T.W."/>
            <person name="Barker M.S."/>
            <person name="Rieseberg L.H."/>
            <person name="Dlugosch K.M."/>
        </authorList>
    </citation>
    <scope>NUCLEOTIDE SEQUENCE</scope>
    <source>
        <strain evidence="1">CAN-66</strain>
        <tissue evidence="1">Leaf</tissue>
    </source>
</reference>
<dbReference type="PANTHER" id="PTHR24559:SF444">
    <property type="entry name" value="REVERSE TRANSCRIPTASE DOMAIN-CONTAINING PROTEIN"/>
    <property type="match status" value="1"/>
</dbReference>
<name>A0AA38TV02_9ASTR</name>
<keyword evidence="2" id="KW-1185">Reference proteome</keyword>
<gene>
    <name evidence="1" type="ORF">OSB04_006635</name>
</gene>
<evidence type="ECO:0000313" key="2">
    <source>
        <dbReference type="Proteomes" id="UP001172457"/>
    </source>
</evidence>
<dbReference type="PANTHER" id="PTHR24559">
    <property type="entry name" value="TRANSPOSON TY3-I GAG-POL POLYPROTEIN"/>
    <property type="match status" value="1"/>
</dbReference>
<dbReference type="EMBL" id="JARYMX010000002">
    <property type="protein sequence ID" value="KAJ9561475.1"/>
    <property type="molecule type" value="Genomic_DNA"/>
</dbReference>
<evidence type="ECO:0008006" key="3">
    <source>
        <dbReference type="Google" id="ProtNLM"/>
    </source>
</evidence>
<organism evidence="1 2">
    <name type="scientific">Centaurea solstitialis</name>
    <name type="common">yellow star-thistle</name>
    <dbReference type="NCBI Taxonomy" id="347529"/>
    <lineage>
        <taxon>Eukaryota</taxon>
        <taxon>Viridiplantae</taxon>
        <taxon>Streptophyta</taxon>
        <taxon>Embryophyta</taxon>
        <taxon>Tracheophyta</taxon>
        <taxon>Spermatophyta</taxon>
        <taxon>Magnoliopsida</taxon>
        <taxon>eudicotyledons</taxon>
        <taxon>Gunneridae</taxon>
        <taxon>Pentapetalae</taxon>
        <taxon>asterids</taxon>
        <taxon>campanulids</taxon>
        <taxon>Asterales</taxon>
        <taxon>Asteraceae</taxon>
        <taxon>Carduoideae</taxon>
        <taxon>Cardueae</taxon>
        <taxon>Centaureinae</taxon>
        <taxon>Centaurea</taxon>
    </lineage>
</organism>
<dbReference type="Proteomes" id="UP001172457">
    <property type="component" value="Chromosome 2"/>
</dbReference>
<dbReference type="GO" id="GO:0003676">
    <property type="term" value="F:nucleic acid binding"/>
    <property type="evidence" value="ECO:0007669"/>
    <property type="project" value="InterPro"/>
</dbReference>
<proteinExistence type="predicted"/>
<dbReference type="SUPFAM" id="SSF53098">
    <property type="entry name" value="Ribonuclease H-like"/>
    <property type="match status" value="1"/>
</dbReference>
<evidence type="ECO:0000313" key="1">
    <source>
        <dbReference type="EMBL" id="KAJ9561475.1"/>
    </source>
</evidence>
<dbReference type="SUPFAM" id="SSF56672">
    <property type="entry name" value="DNA/RNA polymerases"/>
    <property type="match status" value="1"/>
</dbReference>
<protein>
    <recommendedName>
        <fullName evidence="3">Reverse transcriptase domain-containing protein</fullName>
    </recommendedName>
</protein>
<sequence length="130" mass="15254">MDPLGCGASYFSKIDFQSRYHQLRGRNEDYEFLVMPFGLTNVPTIFMGLMSRVCRPYLDKSAIVEARKSMSDRESLWEWERISMDLVTKLPKTSHGYDPIWVIVDRLTKLAHFFPLGKTTKWSTSSHYHR</sequence>
<dbReference type="InterPro" id="IPR012337">
    <property type="entry name" value="RNaseH-like_sf"/>
</dbReference>
<comment type="caution">
    <text evidence="1">The sequence shown here is derived from an EMBL/GenBank/DDBJ whole genome shotgun (WGS) entry which is preliminary data.</text>
</comment>
<accession>A0AA38TV02</accession>
<dbReference type="Gene3D" id="3.30.420.10">
    <property type="entry name" value="Ribonuclease H-like superfamily/Ribonuclease H"/>
    <property type="match status" value="1"/>
</dbReference>
<dbReference type="InterPro" id="IPR043128">
    <property type="entry name" value="Rev_trsase/Diguanyl_cyclase"/>
</dbReference>
<dbReference type="AlphaFoldDB" id="A0AA38TV02"/>